<sequence>MPLPRAAGQSRCWQSADKACNLFAGHVADAAIVHPYPVAGAAENFCDLGGAEKHLTGVKLGSAGTDGDKGVTVEGLFTGHGGYSFLKSSSTVQP</sequence>
<protein>
    <submittedName>
        <fullName evidence="1">Uncharacterized protein</fullName>
    </submittedName>
</protein>
<dbReference type="EMBL" id="BK035350">
    <property type="protein sequence ID" value="DAG95069.1"/>
    <property type="molecule type" value="Genomic_DNA"/>
</dbReference>
<evidence type="ECO:0000313" key="1">
    <source>
        <dbReference type="EMBL" id="DAG95069.1"/>
    </source>
</evidence>
<name>A0A8S5VPL3_9CAUD</name>
<proteinExistence type="predicted"/>
<accession>A0A8S5VPL3</accession>
<organism evidence="1">
    <name type="scientific">Ackermannviridae sp</name>
    <dbReference type="NCBI Taxonomy" id="2831612"/>
    <lineage>
        <taxon>Viruses</taxon>
        <taxon>Duplodnaviria</taxon>
        <taxon>Heunggongvirae</taxon>
        <taxon>Uroviricota</taxon>
        <taxon>Caudoviricetes</taxon>
        <taxon>Pantevenvirales</taxon>
        <taxon>Ackermannviridae</taxon>
    </lineage>
</organism>
<reference evidence="1" key="1">
    <citation type="journal article" date="2021" name="Proc. Natl. Acad. Sci. U.S.A.">
        <title>A Catalog of Tens of Thousands of Viruses from Human Metagenomes Reveals Hidden Associations with Chronic Diseases.</title>
        <authorList>
            <person name="Tisza M.J."/>
            <person name="Buck C.B."/>
        </authorList>
    </citation>
    <scope>NUCLEOTIDE SEQUENCE</scope>
    <source>
        <strain evidence="1">CtS9I1</strain>
    </source>
</reference>